<feature type="domain" description="NAD-dependent epimerase/dehydratase" evidence="3">
    <location>
        <begin position="3"/>
        <end position="204"/>
    </location>
</feature>
<feature type="non-terminal residue" evidence="4">
    <location>
        <position position="204"/>
    </location>
</feature>
<evidence type="ECO:0000256" key="1">
    <source>
        <dbReference type="ARBA" id="ARBA00022857"/>
    </source>
</evidence>
<evidence type="ECO:0000313" key="4">
    <source>
        <dbReference type="EMBL" id="SVE54762.1"/>
    </source>
</evidence>
<dbReference type="PANTHER" id="PTHR43103:SF3">
    <property type="entry name" value="ADP-L-GLYCERO-D-MANNO-HEPTOSE-6-EPIMERASE"/>
    <property type="match status" value="1"/>
</dbReference>
<dbReference type="InterPro" id="IPR001509">
    <property type="entry name" value="Epimerase_deHydtase"/>
</dbReference>
<sequence length="204" mass="22698">MNILITGASGLIGTALIERLRGECNSIVCQSRSSHKDESGVKWIKHDLVNDSWDCLSLLEIDVIYHLAGQTSTYSSRQNPIADLSANVLALLNLLEHFRKQELPPFVVLAGTATEVGLTDQLPINESLPDRPITFYDISKLTAEMYLKQYAREGFVNGCSLRLANVFGRRQPGQQRDRGILDKIFSRAVSGKNITVYGDGNYLR</sequence>
<protein>
    <recommendedName>
        <fullName evidence="3">NAD-dependent epimerase/dehydratase domain-containing protein</fullName>
    </recommendedName>
</protein>
<keyword evidence="2" id="KW-0119">Carbohydrate metabolism</keyword>
<name>A0A383ECY6_9ZZZZ</name>
<dbReference type="EMBL" id="UINC01224933">
    <property type="protein sequence ID" value="SVE54762.1"/>
    <property type="molecule type" value="Genomic_DNA"/>
</dbReference>
<dbReference type="CDD" id="cd08946">
    <property type="entry name" value="SDR_e"/>
    <property type="match status" value="1"/>
</dbReference>
<dbReference type="SUPFAM" id="SSF51735">
    <property type="entry name" value="NAD(P)-binding Rossmann-fold domains"/>
    <property type="match status" value="1"/>
</dbReference>
<evidence type="ECO:0000259" key="3">
    <source>
        <dbReference type="Pfam" id="PF01370"/>
    </source>
</evidence>
<proteinExistence type="predicted"/>
<keyword evidence="1" id="KW-0521">NADP</keyword>
<dbReference type="Pfam" id="PF01370">
    <property type="entry name" value="Epimerase"/>
    <property type="match status" value="1"/>
</dbReference>
<dbReference type="Gene3D" id="3.40.50.720">
    <property type="entry name" value="NAD(P)-binding Rossmann-like Domain"/>
    <property type="match status" value="1"/>
</dbReference>
<gene>
    <name evidence="4" type="ORF">METZ01_LOCUS507616</name>
</gene>
<organism evidence="4">
    <name type="scientific">marine metagenome</name>
    <dbReference type="NCBI Taxonomy" id="408172"/>
    <lineage>
        <taxon>unclassified sequences</taxon>
        <taxon>metagenomes</taxon>
        <taxon>ecological metagenomes</taxon>
    </lineage>
</organism>
<accession>A0A383ECY6</accession>
<dbReference type="PANTHER" id="PTHR43103">
    <property type="entry name" value="NUCLEOSIDE-DIPHOSPHATE-SUGAR EPIMERASE"/>
    <property type="match status" value="1"/>
</dbReference>
<evidence type="ECO:0000256" key="2">
    <source>
        <dbReference type="ARBA" id="ARBA00023277"/>
    </source>
</evidence>
<dbReference type="AlphaFoldDB" id="A0A383ECY6"/>
<dbReference type="InterPro" id="IPR036291">
    <property type="entry name" value="NAD(P)-bd_dom_sf"/>
</dbReference>
<reference evidence="4" key="1">
    <citation type="submission" date="2018-05" db="EMBL/GenBank/DDBJ databases">
        <authorList>
            <person name="Lanie J.A."/>
            <person name="Ng W.-L."/>
            <person name="Kazmierczak K.M."/>
            <person name="Andrzejewski T.M."/>
            <person name="Davidsen T.M."/>
            <person name="Wayne K.J."/>
            <person name="Tettelin H."/>
            <person name="Glass J.I."/>
            <person name="Rusch D."/>
            <person name="Podicherti R."/>
            <person name="Tsui H.-C.T."/>
            <person name="Winkler M.E."/>
        </authorList>
    </citation>
    <scope>NUCLEOTIDE SEQUENCE</scope>
</reference>